<dbReference type="InterPro" id="IPR040684">
    <property type="entry name" value="HMUDK_hel"/>
</dbReference>
<accession>A0A401Z4R5</accession>
<name>A0A401Z4R5_9ACTN</name>
<reference evidence="2 3" key="1">
    <citation type="submission" date="2018-12" db="EMBL/GenBank/DDBJ databases">
        <title>Draft genome sequence of Embleya hyalina NBRC 13850T.</title>
        <authorList>
            <person name="Komaki H."/>
            <person name="Hosoyama A."/>
            <person name="Kimura A."/>
            <person name="Ichikawa N."/>
            <person name="Tamura T."/>
        </authorList>
    </citation>
    <scope>NUCLEOTIDE SEQUENCE [LARGE SCALE GENOMIC DNA]</scope>
    <source>
        <strain evidence="2 3">NBRC 13850</strain>
    </source>
</reference>
<dbReference type="EMBL" id="BIFH01000053">
    <property type="protein sequence ID" value="GCE01852.1"/>
    <property type="molecule type" value="Genomic_DNA"/>
</dbReference>
<protein>
    <recommendedName>
        <fullName evidence="1">5-hmdU DNA kinase helical domain-containing protein</fullName>
    </recommendedName>
</protein>
<gene>
    <name evidence="2" type="ORF">EHYA_09626</name>
</gene>
<dbReference type="Proteomes" id="UP000286931">
    <property type="component" value="Unassembled WGS sequence"/>
</dbReference>
<dbReference type="RefSeq" id="WP_218043265.1">
    <property type="nucleotide sequence ID" value="NZ_BIFH01000053.1"/>
</dbReference>
<evidence type="ECO:0000313" key="2">
    <source>
        <dbReference type="EMBL" id="GCE01852.1"/>
    </source>
</evidence>
<evidence type="ECO:0000259" key="1">
    <source>
        <dbReference type="Pfam" id="PF18723"/>
    </source>
</evidence>
<organism evidence="2 3">
    <name type="scientific">Embleya hyalina</name>
    <dbReference type="NCBI Taxonomy" id="516124"/>
    <lineage>
        <taxon>Bacteria</taxon>
        <taxon>Bacillati</taxon>
        <taxon>Actinomycetota</taxon>
        <taxon>Actinomycetes</taxon>
        <taxon>Kitasatosporales</taxon>
        <taxon>Streptomycetaceae</taxon>
        <taxon>Embleya</taxon>
    </lineage>
</organism>
<dbReference type="AlphaFoldDB" id="A0A401Z4R5"/>
<dbReference type="Pfam" id="PF18723">
    <property type="entry name" value="HMUDK_hel"/>
    <property type="match status" value="1"/>
</dbReference>
<sequence length="359" mass="39544">MPSLLASPAAEEHAHRACDEVVVAGRRLRPTAVFDTYWRFAVLRDRVYRARVAGAPAPWTSDPILARHRFTNCFRAADRVSQQLIAGVSYRGDQRWEEVFFRTLLFKFFNKASTWELLVGALGGTPTWADYDFGRYDGVLSKAFASGGRLYSAAYITPPPAMGESRKHANHLRVLETMMATNAPARVLAAKSLQEAYRILLGYPAIGPFLAYQYVIDLNYAAEMPFEEGDFVVPGPGAKDGIRKAFGAAADGIEAEVIHYMTDTQEEHFARLGLEPVRLGGRRRLQLIDCQNLFCEVDKYARVAHPEVAGISGRARIKQVYRADSAPLTPWFPPKWGLTDAAGAGASGTRGASGAAERS</sequence>
<proteinExistence type="predicted"/>
<evidence type="ECO:0000313" key="3">
    <source>
        <dbReference type="Proteomes" id="UP000286931"/>
    </source>
</evidence>
<keyword evidence="3" id="KW-1185">Reference proteome</keyword>
<comment type="caution">
    <text evidence="2">The sequence shown here is derived from an EMBL/GenBank/DDBJ whole genome shotgun (WGS) entry which is preliminary data.</text>
</comment>
<feature type="domain" description="5-hmdU DNA kinase helical" evidence="1">
    <location>
        <begin position="31"/>
        <end position="309"/>
    </location>
</feature>